<comment type="similarity">
    <text evidence="2">Belongs to the cyclophilin-type PPIase family.</text>
</comment>
<dbReference type="STRING" id="135651.G0MQM2"/>
<comment type="catalytic activity">
    <reaction evidence="1">
        <text>[protein]-peptidylproline (omega=180) = [protein]-peptidylproline (omega=0)</text>
        <dbReference type="Rhea" id="RHEA:16237"/>
        <dbReference type="Rhea" id="RHEA-COMP:10747"/>
        <dbReference type="Rhea" id="RHEA-COMP:10748"/>
        <dbReference type="ChEBI" id="CHEBI:83833"/>
        <dbReference type="ChEBI" id="CHEBI:83834"/>
        <dbReference type="EC" id="5.2.1.8"/>
    </reaction>
</comment>
<feature type="compositionally biased region" description="Basic and acidic residues" evidence="6">
    <location>
        <begin position="179"/>
        <end position="189"/>
    </location>
</feature>
<dbReference type="Proteomes" id="UP000008068">
    <property type="component" value="Unassembled WGS sequence"/>
</dbReference>
<dbReference type="AlphaFoldDB" id="G0MQM2"/>
<gene>
    <name evidence="8" type="primary">Cbn-cyn-8</name>
    <name evidence="8" type="ORF">CAEBREN_06695</name>
</gene>
<dbReference type="GO" id="GO:0005739">
    <property type="term" value="C:mitochondrion"/>
    <property type="evidence" value="ECO:0007669"/>
    <property type="project" value="TreeGrafter"/>
</dbReference>
<evidence type="ECO:0000256" key="2">
    <source>
        <dbReference type="ARBA" id="ARBA00007365"/>
    </source>
</evidence>
<dbReference type="Pfam" id="PF00160">
    <property type="entry name" value="Pro_isomerase"/>
    <property type="match status" value="1"/>
</dbReference>
<dbReference type="PANTHER" id="PTHR11071">
    <property type="entry name" value="PEPTIDYL-PROLYL CIS-TRANS ISOMERASE"/>
    <property type="match status" value="1"/>
</dbReference>
<dbReference type="Gene3D" id="2.40.100.10">
    <property type="entry name" value="Cyclophilin-like"/>
    <property type="match status" value="1"/>
</dbReference>
<dbReference type="FunCoup" id="G0MQM2">
    <property type="interactions" value="647"/>
</dbReference>
<keyword evidence="9" id="KW-1185">Reference proteome</keyword>
<dbReference type="PANTHER" id="PTHR11071:SF427">
    <property type="entry name" value="PEPTIDYL-PROLYL CIS-TRANS ISOMERASE 8"/>
    <property type="match status" value="1"/>
</dbReference>
<dbReference type="GO" id="GO:0003755">
    <property type="term" value="F:peptidyl-prolyl cis-trans isomerase activity"/>
    <property type="evidence" value="ECO:0007669"/>
    <property type="project" value="UniProtKB-KW"/>
</dbReference>
<dbReference type="GO" id="GO:0016018">
    <property type="term" value="F:cyclosporin A binding"/>
    <property type="evidence" value="ECO:0007669"/>
    <property type="project" value="TreeGrafter"/>
</dbReference>
<dbReference type="eggNOG" id="KOG0546">
    <property type="taxonomic scope" value="Eukaryota"/>
</dbReference>
<evidence type="ECO:0000256" key="5">
    <source>
        <dbReference type="ARBA" id="ARBA00023235"/>
    </source>
</evidence>
<dbReference type="SUPFAM" id="SSF50891">
    <property type="entry name" value="Cyclophilin-like"/>
    <property type="match status" value="1"/>
</dbReference>
<dbReference type="HOGENOM" id="CLU_012062_33_3_1"/>
<dbReference type="InterPro" id="IPR002130">
    <property type="entry name" value="Cyclophilin-type_PPIase_dom"/>
</dbReference>
<proteinExistence type="inferred from homology"/>
<feature type="compositionally biased region" description="Basic and acidic residues" evidence="6">
    <location>
        <begin position="316"/>
        <end position="373"/>
    </location>
</feature>
<dbReference type="PROSITE" id="PS00170">
    <property type="entry name" value="CSA_PPIASE_1"/>
    <property type="match status" value="1"/>
</dbReference>
<dbReference type="InterPro" id="IPR020892">
    <property type="entry name" value="Cyclophilin-type_PPIase_CS"/>
</dbReference>
<dbReference type="OrthoDB" id="5844456at2759"/>
<evidence type="ECO:0000256" key="1">
    <source>
        <dbReference type="ARBA" id="ARBA00000971"/>
    </source>
</evidence>
<organism evidence="9">
    <name type="scientific">Caenorhabditis brenneri</name>
    <name type="common">Nematode worm</name>
    <dbReference type="NCBI Taxonomy" id="135651"/>
    <lineage>
        <taxon>Eukaryota</taxon>
        <taxon>Metazoa</taxon>
        <taxon>Ecdysozoa</taxon>
        <taxon>Nematoda</taxon>
        <taxon>Chromadorea</taxon>
        <taxon>Rhabditida</taxon>
        <taxon>Rhabditina</taxon>
        <taxon>Rhabditomorpha</taxon>
        <taxon>Rhabditoidea</taxon>
        <taxon>Rhabditidae</taxon>
        <taxon>Peloderinae</taxon>
        <taxon>Caenorhabditis</taxon>
    </lineage>
</organism>
<dbReference type="FunFam" id="2.40.100.10:FF:000022">
    <property type="entry name" value="Peptidyl-prolyl cis-trans isomerase CYP95"/>
    <property type="match status" value="1"/>
</dbReference>
<sequence length="432" mass="49970">MAPIPNRGDKRAFFDLEIGGEPAGRVVFSLWNYTCPKTVENFRNMCTGEMGELFGHRATYERSIFHRVIKGFMIQGGDITRRNGSGGFSIYGATFDDENLALKHNRPFLLSMANRGPDTNGSQFFITTEEVPHLDGKHCVFGEVIKGFDVVKRIENLETGENDVPTQKVQIVNCGEMVRKGDQRSSSKEDEPEIGGCKMDDEPRTYNWLMRRSRSPSPVGGVKKVRKSKRDRSPERRRRVSRERNGRERRSRSRSNDRHRRDDKKEERRPPVVSKDGVKVRGRGKLTFMGARTRSRTPPHWKKEESKKQTLSAHQKKLEEEEERKKRIAQRERLEAEHTARHEKERIEREAQRELDRQKKEARRELERQERKGSARRSSSSDSSSSEKSERSPSPYALSDPDTPRRDRKQSRSPSPFSGKRSRRSADSDDSD</sequence>
<feature type="domain" description="PPIase cyclophilin-type" evidence="7">
    <location>
        <begin position="13"/>
        <end position="176"/>
    </location>
</feature>
<name>G0MQM2_CAEBE</name>
<evidence type="ECO:0000259" key="7">
    <source>
        <dbReference type="PROSITE" id="PS50072"/>
    </source>
</evidence>
<dbReference type="PRINTS" id="PR00153">
    <property type="entry name" value="CSAPPISMRASE"/>
</dbReference>
<keyword evidence="5" id="KW-0413">Isomerase</keyword>
<dbReference type="GO" id="GO:0005634">
    <property type="term" value="C:nucleus"/>
    <property type="evidence" value="ECO:0007669"/>
    <property type="project" value="EnsemblMetazoa"/>
</dbReference>
<dbReference type="EC" id="5.2.1.8" evidence="3"/>
<evidence type="ECO:0000256" key="4">
    <source>
        <dbReference type="ARBA" id="ARBA00023110"/>
    </source>
</evidence>
<keyword evidence="4" id="KW-0697">Rotamase</keyword>
<dbReference type="EMBL" id="GL379807">
    <property type="protein sequence ID" value="EGT41499.1"/>
    <property type="molecule type" value="Genomic_DNA"/>
</dbReference>
<dbReference type="OMA" id="HWKKEES"/>
<feature type="compositionally biased region" description="Basic and acidic residues" evidence="6">
    <location>
        <begin position="242"/>
        <end position="270"/>
    </location>
</feature>
<dbReference type="InterPro" id="IPR029000">
    <property type="entry name" value="Cyclophilin-like_dom_sf"/>
</dbReference>
<dbReference type="InParanoid" id="G0MQM2"/>
<dbReference type="GO" id="GO:0006457">
    <property type="term" value="P:protein folding"/>
    <property type="evidence" value="ECO:0007669"/>
    <property type="project" value="InterPro"/>
</dbReference>
<dbReference type="PROSITE" id="PS50072">
    <property type="entry name" value="CSA_PPIASE_2"/>
    <property type="match status" value="1"/>
</dbReference>
<feature type="compositionally biased region" description="Basic residues" evidence="6">
    <location>
        <begin position="223"/>
        <end position="241"/>
    </location>
</feature>
<evidence type="ECO:0000256" key="3">
    <source>
        <dbReference type="ARBA" id="ARBA00013194"/>
    </source>
</evidence>
<evidence type="ECO:0000313" key="8">
    <source>
        <dbReference type="EMBL" id="EGT41499.1"/>
    </source>
</evidence>
<reference evidence="9" key="1">
    <citation type="submission" date="2011-07" db="EMBL/GenBank/DDBJ databases">
        <authorList>
            <consortium name="Caenorhabditis brenneri Sequencing and Analysis Consortium"/>
            <person name="Wilson R.K."/>
        </authorList>
    </citation>
    <scope>NUCLEOTIDE SEQUENCE [LARGE SCALE GENOMIC DNA]</scope>
    <source>
        <strain evidence="9">PB2801</strain>
    </source>
</reference>
<evidence type="ECO:0000256" key="6">
    <source>
        <dbReference type="SAM" id="MobiDB-lite"/>
    </source>
</evidence>
<accession>G0MQM2</accession>
<feature type="region of interest" description="Disordered" evidence="6">
    <location>
        <begin position="179"/>
        <end position="432"/>
    </location>
</feature>
<protein>
    <recommendedName>
        <fullName evidence="3">peptidylprolyl isomerase</fullName>
        <ecNumber evidence="3">5.2.1.8</ecNumber>
    </recommendedName>
</protein>
<evidence type="ECO:0000313" key="9">
    <source>
        <dbReference type="Proteomes" id="UP000008068"/>
    </source>
</evidence>